<evidence type="ECO:0000259" key="1">
    <source>
        <dbReference type="Pfam" id="PF23019"/>
    </source>
</evidence>
<protein>
    <recommendedName>
        <fullName evidence="1">DUF7033 domain-containing protein</fullName>
    </recommendedName>
</protein>
<dbReference type="OrthoDB" id="5573484at2"/>
<organism evidence="2 3">
    <name type="scientific">Nonlabens marinus S1-08</name>
    <dbReference type="NCBI Taxonomy" id="1454201"/>
    <lineage>
        <taxon>Bacteria</taxon>
        <taxon>Pseudomonadati</taxon>
        <taxon>Bacteroidota</taxon>
        <taxon>Flavobacteriia</taxon>
        <taxon>Flavobacteriales</taxon>
        <taxon>Flavobacteriaceae</taxon>
        <taxon>Nonlabens</taxon>
    </lineage>
</organism>
<gene>
    <name evidence="2" type="ORF">NMS_0249</name>
</gene>
<evidence type="ECO:0000313" key="2">
    <source>
        <dbReference type="EMBL" id="BAO54258.1"/>
    </source>
</evidence>
<evidence type="ECO:0000313" key="3">
    <source>
        <dbReference type="Proteomes" id="UP000031760"/>
    </source>
</evidence>
<dbReference type="Pfam" id="PF23019">
    <property type="entry name" value="DUF7033"/>
    <property type="match status" value="1"/>
</dbReference>
<accession>W8VU43</accession>
<keyword evidence="3" id="KW-1185">Reference proteome</keyword>
<dbReference type="InterPro" id="IPR054297">
    <property type="entry name" value="DUF7033"/>
</dbReference>
<dbReference type="AlphaFoldDB" id="W8VU43"/>
<name>W8VU43_9FLAO</name>
<reference evidence="2 3" key="1">
    <citation type="journal article" date="2014" name="Proc. Natl. Acad. Sci. U.S.A.">
        <title>Functional characterization of flavobacteria rhodopsins reveals a unique class of light-driven chloride pump in bacteria.</title>
        <authorList>
            <person name="Yoshizawa S."/>
            <person name="Kumagai Y."/>
            <person name="Kim H."/>
            <person name="Ogura Y."/>
            <person name="Hayashi T."/>
            <person name="Iwasaki W."/>
            <person name="DeLong E.F."/>
            <person name="Kogure K."/>
        </authorList>
    </citation>
    <scope>NUCLEOTIDE SEQUENCE [LARGE SCALE GENOMIC DNA]</scope>
    <source>
        <strain evidence="2 3">S1-08</strain>
    </source>
</reference>
<proteinExistence type="predicted"/>
<feature type="domain" description="DUF7033" evidence="1">
    <location>
        <begin position="71"/>
        <end position="159"/>
    </location>
</feature>
<dbReference type="STRING" id="1454201.NMS_0249"/>
<dbReference type="EMBL" id="AP014548">
    <property type="protein sequence ID" value="BAO54258.1"/>
    <property type="molecule type" value="Genomic_DNA"/>
</dbReference>
<sequence length="411" mass="48047">MKVEYEITAELNVFVGHEGIKFSYGTKPLGEETFIWSHGLLDEHGIDDHDIEMIEWDDLPAFFPAPERSDVPFDIFSAAFYLITRYEEYLPQVKDDYGRYSPYESAAFKNNFLKLPLIDLWVQKFGKQLHGEELSTLSRKRDVNKLIAIEVATFSKYKKRGVVINATAFLRHLRKLQLDRAWIQLKTLLNLEDDPYNNSDQILDLVKKYRAVRSYKERNGLEVLYFFHLGDYNDQDTGVTYKSKSYLEAIKHIADYVKIGLRFSSNTSQKDVYKEEKRFEELLKRPLHHTMAAHSKIAMPGHYKLLVDTKTMEDYSMGYVNEPGLRASTSFPFYFYDLDYEVQTPLLIHPYAIHYNSISLKMLNGQQQTLHEILENVKAVGGNFIAQYYYEHFDRDIKSHAFGVLESIINE</sequence>
<dbReference type="Proteomes" id="UP000031760">
    <property type="component" value="Chromosome"/>
</dbReference>
<dbReference type="HOGENOM" id="CLU_046673_1_0_10"/>
<dbReference type="KEGG" id="nmf:NMS_0249"/>